<dbReference type="Proteomes" id="UP000030671">
    <property type="component" value="Unassembled WGS sequence"/>
</dbReference>
<dbReference type="KEGG" id="hir:HETIRDRAFT_312340"/>
<dbReference type="GeneID" id="20669947"/>
<proteinExistence type="predicted"/>
<reference evidence="1 2" key="1">
    <citation type="journal article" date="2012" name="New Phytol.">
        <title>Insight into trade-off between wood decay and parasitism from the genome of a fungal forest pathogen.</title>
        <authorList>
            <person name="Olson A."/>
            <person name="Aerts A."/>
            <person name="Asiegbu F."/>
            <person name="Belbahri L."/>
            <person name="Bouzid O."/>
            <person name="Broberg A."/>
            <person name="Canback B."/>
            <person name="Coutinho P.M."/>
            <person name="Cullen D."/>
            <person name="Dalman K."/>
            <person name="Deflorio G."/>
            <person name="van Diepen L.T."/>
            <person name="Dunand C."/>
            <person name="Duplessis S."/>
            <person name="Durling M."/>
            <person name="Gonthier P."/>
            <person name="Grimwood J."/>
            <person name="Fossdal C.G."/>
            <person name="Hansson D."/>
            <person name="Henrissat B."/>
            <person name="Hietala A."/>
            <person name="Himmelstrand K."/>
            <person name="Hoffmeister D."/>
            <person name="Hogberg N."/>
            <person name="James T.Y."/>
            <person name="Karlsson M."/>
            <person name="Kohler A."/>
            <person name="Kues U."/>
            <person name="Lee Y.H."/>
            <person name="Lin Y.C."/>
            <person name="Lind M."/>
            <person name="Lindquist E."/>
            <person name="Lombard V."/>
            <person name="Lucas S."/>
            <person name="Lunden K."/>
            <person name="Morin E."/>
            <person name="Murat C."/>
            <person name="Park J."/>
            <person name="Raffaello T."/>
            <person name="Rouze P."/>
            <person name="Salamov A."/>
            <person name="Schmutz J."/>
            <person name="Solheim H."/>
            <person name="Stahlberg J."/>
            <person name="Velez H."/>
            <person name="de Vries R.P."/>
            <person name="Wiebenga A."/>
            <person name="Woodward S."/>
            <person name="Yakovlev I."/>
            <person name="Garbelotto M."/>
            <person name="Martin F."/>
            <person name="Grigoriev I.V."/>
            <person name="Stenlid J."/>
        </authorList>
    </citation>
    <scope>NUCLEOTIDE SEQUENCE [LARGE SCALE GENOMIC DNA]</scope>
    <source>
        <strain evidence="1 2">TC 32-1</strain>
    </source>
</reference>
<evidence type="ECO:0000313" key="2">
    <source>
        <dbReference type="Proteomes" id="UP000030671"/>
    </source>
</evidence>
<gene>
    <name evidence="1" type="ORF">HETIRDRAFT_312340</name>
</gene>
<sequence length="221" mass="24713">MITDTEHHENTSPLGLVAHCSAIQIEGKLLQKIGLGGRFLVVYVDDEERWKSKRLSSRSPLHWQQDHHMWLRPSSNIKIELFRKSTISIMRPSKRQFLGKFCAKLVHLLGNDAAFDMTDDSGNMLDGIQIKIKLALISHSPRDITDRVDAAISRLDDSILSQISKHVNISESVTDGVYSSTQMISSCIPALGQTFQAMVKIARIFGDASPSYLPPITLSSW</sequence>
<accession>W4KD24</accession>
<dbReference type="AlphaFoldDB" id="W4KD24"/>
<dbReference type="OrthoDB" id="163438at2759"/>
<protein>
    <submittedName>
        <fullName evidence="1">Uncharacterized protein</fullName>
    </submittedName>
</protein>
<dbReference type="RefSeq" id="XP_009543412.1">
    <property type="nucleotide sequence ID" value="XM_009545117.1"/>
</dbReference>
<keyword evidence="2" id="KW-1185">Reference proteome</keyword>
<organism evidence="1 2">
    <name type="scientific">Heterobasidion irregulare (strain TC 32-1)</name>
    <dbReference type="NCBI Taxonomy" id="747525"/>
    <lineage>
        <taxon>Eukaryota</taxon>
        <taxon>Fungi</taxon>
        <taxon>Dikarya</taxon>
        <taxon>Basidiomycota</taxon>
        <taxon>Agaricomycotina</taxon>
        <taxon>Agaricomycetes</taxon>
        <taxon>Russulales</taxon>
        <taxon>Bondarzewiaceae</taxon>
        <taxon>Heterobasidion</taxon>
        <taxon>Heterobasidion annosum species complex</taxon>
    </lineage>
</organism>
<evidence type="ECO:0000313" key="1">
    <source>
        <dbReference type="EMBL" id="ETW83639.1"/>
    </source>
</evidence>
<name>W4KD24_HETIT</name>
<dbReference type="HOGENOM" id="CLU_1310283_0_0_1"/>
<dbReference type="EMBL" id="KI925456">
    <property type="protein sequence ID" value="ETW83639.1"/>
    <property type="molecule type" value="Genomic_DNA"/>
</dbReference>
<dbReference type="InParanoid" id="W4KD24"/>